<gene>
    <name evidence="1" type="ORF">APZ42_007973</name>
</gene>
<sequence length="46" mass="5083">MANRLISGNNGIFQARFNGTGFSQLSFEASHGTGQKIGEHYPRNRD</sequence>
<evidence type="ECO:0000313" key="1">
    <source>
        <dbReference type="EMBL" id="KZR97254.1"/>
    </source>
</evidence>
<organism evidence="1 2">
    <name type="scientific">Daphnia magna</name>
    <dbReference type="NCBI Taxonomy" id="35525"/>
    <lineage>
        <taxon>Eukaryota</taxon>
        <taxon>Metazoa</taxon>
        <taxon>Ecdysozoa</taxon>
        <taxon>Arthropoda</taxon>
        <taxon>Crustacea</taxon>
        <taxon>Branchiopoda</taxon>
        <taxon>Diplostraca</taxon>
        <taxon>Cladocera</taxon>
        <taxon>Anomopoda</taxon>
        <taxon>Daphniidae</taxon>
        <taxon>Daphnia</taxon>
    </lineage>
</organism>
<reference evidence="1 2" key="1">
    <citation type="submission" date="2016-03" db="EMBL/GenBank/DDBJ databases">
        <title>EvidentialGene: Evidence-directed Construction of Genes on Genomes.</title>
        <authorList>
            <person name="Gilbert D.G."/>
            <person name="Choi J.-H."/>
            <person name="Mockaitis K."/>
            <person name="Colbourne J."/>
            <person name="Pfrender M."/>
        </authorList>
    </citation>
    <scope>NUCLEOTIDE SEQUENCE [LARGE SCALE GENOMIC DNA]</scope>
    <source>
        <strain evidence="1 2">Xinb3</strain>
        <tissue evidence="1">Complete organism</tissue>
    </source>
</reference>
<dbReference type="Proteomes" id="UP000076858">
    <property type="component" value="Unassembled WGS sequence"/>
</dbReference>
<protein>
    <submittedName>
        <fullName evidence="1">Uncharacterized protein</fullName>
    </submittedName>
</protein>
<comment type="caution">
    <text evidence="1">The sequence shown here is derived from an EMBL/GenBank/DDBJ whole genome shotgun (WGS) entry which is preliminary data.</text>
</comment>
<accession>A0A162D195</accession>
<dbReference type="EMBL" id="LRGB01022124">
    <property type="protein sequence ID" value="KZR97254.1"/>
    <property type="molecule type" value="Genomic_DNA"/>
</dbReference>
<proteinExistence type="predicted"/>
<dbReference type="AlphaFoldDB" id="A0A162D195"/>
<evidence type="ECO:0000313" key="2">
    <source>
        <dbReference type="Proteomes" id="UP000076858"/>
    </source>
</evidence>
<name>A0A162D195_9CRUS</name>
<keyword evidence="2" id="KW-1185">Reference proteome</keyword>